<dbReference type="PANTHER" id="PTHR11439">
    <property type="entry name" value="GAG-POL-RELATED RETROTRANSPOSON"/>
    <property type="match status" value="1"/>
</dbReference>
<dbReference type="STRING" id="63057.A0A2P5FNK4"/>
<proteinExistence type="predicted"/>
<dbReference type="OrthoDB" id="414945at2759"/>
<comment type="caution">
    <text evidence="1">The sequence shown here is derived from an EMBL/GenBank/DDBJ whole genome shotgun (WGS) entry which is preliminary data.</text>
</comment>
<gene>
    <name evidence="1" type="ORF">TorRG33x02_049120</name>
</gene>
<dbReference type="SUPFAM" id="SSF56672">
    <property type="entry name" value="DNA/RNA polymerases"/>
    <property type="match status" value="1"/>
</dbReference>
<dbReference type="Proteomes" id="UP000237000">
    <property type="component" value="Unassembled WGS sequence"/>
</dbReference>
<dbReference type="InParanoid" id="A0A2P5FNK4"/>
<sequence length="243" mass="27126">MDPKLKLSTTEGDLLPDASAYRCFIGRLLYLTLSHPDITFAVHKLSQFLSRPRLPHLKAAHHLLRYLKHRPGQGLFFSASSSLQVKAFSDADWGSCPDTRKSVTGFCIFLGDSLVSWKAKKQSTISRSSAEAEYRALAATTSEILCLQNLLHDFQLVVSSPALLFCDNQAAIYIASNPTFHERTKHIELDCHFVRDKVSQGSVKLLPIRSQHQLADIFTKPLSSSLLFPLLSKMAVHDIYSPS</sequence>
<reference evidence="2" key="1">
    <citation type="submission" date="2016-06" db="EMBL/GenBank/DDBJ databases">
        <title>Parallel loss of symbiosis genes in relatives of nitrogen-fixing non-legume Parasponia.</title>
        <authorList>
            <person name="Van Velzen R."/>
            <person name="Holmer R."/>
            <person name="Bu F."/>
            <person name="Rutten L."/>
            <person name="Van Zeijl A."/>
            <person name="Liu W."/>
            <person name="Santuari L."/>
            <person name="Cao Q."/>
            <person name="Sharma T."/>
            <person name="Shen D."/>
            <person name="Roswanjaya Y."/>
            <person name="Wardhani T."/>
            <person name="Kalhor M.S."/>
            <person name="Jansen J."/>
            <person name="Van den Hoogen J."/>
            <person name="Gungor B."/>
            <person name="Hartog M."/>
            <person name="Hontelez J."/>
            <person name="Verver J."/>
            <person name="Yang W.-C."/>
            <person name="Schijlen E."/>
            <person name="Repin R."/>
            <person name="Schilthuizen M."/>
            <person name="Schranz E."/>
            <person name="Heidstra R."/>
            <person name="Miyata K."/>
            <person name="Fedorova E."/>
            <person name="Kohlen W."/>
            <person name="Bisseling T."/>
            <person name="Smit S."/>
            <person name="Geurts R."/>
        </authorList>
    </citation>
    <scope>NUCLEOTIDE SEQUENCE [LARGE SCALE GENOMIC DNA]</scope>
    <source>
        <strain evidence="2">cv. RG33-2</strain>
    </source>
</reference>
<name>A0A2P5FNK4_TREOI</name>
<evidence type="ECO:0000313" key="2">
    <source>
        <dbReference type="Proteomes" id="UP000237000"/>
    </source>
</evidence>
<dbReference type="InterPro" id="IPR043502">
    <property type="entry name" value="DNA/RNA_pol_sf"/>
</dbReference>
<dbReference type="PANTHER" id="PTHR11439:SF498">
    <property type="entry name" value="DNAK FAMILY PROTEIN"/>
    <property type="match status" value="1"/>
</dbReference>
<dbReference type="CDD" id="cd09272">
    <property type="entry name" value="RNase_HI_RT_Ty1"/>
    <property type="match status" value="1"/>
</dbReference>
<dbReference type="EMBL" id="JXTC01000019">
    <property type="protein sequence ID" value="PON99369.1"/>
    <property type="molecule type" value="Genomic_DNA"/>
</dbReference>
<protein>
    <submittedName>
        <fullName evidence="1">Uncharacterized protein</fullName>
    </submittedName>
</protein>
<organism evidence="1 2">
    <name type="scientific">Trema orientale</name>
    <name type="common">Charcoal tree</name>
    <name type="synonym">Celtis orientalis</name>
    <dbReference type="NCBI Taxonomy" id="63057"/>
    <lineage>
        <taxon>Eukaryota</taxon>
        <taxon>Viridiplantae</taxon>
        <taxon>Streptophyta</taxon>
        <taxon>Embryophyta</taxon>
        <taxon>Tracheophyta</taxon>
        <taxon>Spermatophyta</taxon>
        <taxon>Magnoliopsida</taxon>
        <taxon>eudicotyledons</taxon>
        <taxon>Gunneridae</taxon>
        <taxon>Pentapetalae</taxon>
        <taxon>rosids</taxon>
        <taxon>fabids</taxon>
        <taxon>Rosales</taxon>
        <taxon>Cannabaceae</taxon>
        <taxon>Trema</taxon>
    </lineage>
</organism>
<keyword evidence="2" id="KW-1185">Reference proteome</keyword>
<accession>A0A2P5FNK4</accession>
<evidence type="ECO:0000313" key="1">
    <source>
        <dbReference type="EMBL" id="PON99369.1"/>
    </source>
</evidence>
<dbReference type="AlphaFoldDB" id="A0A2P5FNK4"/>